<feature type="transmembrane region" description="Helical" evidence="1">
    <location>
        <begin position="91"/>
        <end position="114"/>
    </location>
</feature>
<feature type="transmembrane region" description="Helical" evidence="1">
    <location>
        <begin position="58"/>
        <end position="79"/>
    </location>
</feature>
<keyword evidence="1" id="KW-1133">Transmembrane helix</keyword>
<dbReference type="Proteomes" id="UP001216907">
    <property type="component" value="Unassembled WGS sequence"/>
</dbReference>
<dbReference type="Gene3D" id="2.60.200.20">
    <property type="match status" value="1"/>
</dbReference>
<dbReference type="RefSeq" id="WP_277861892.1">
    <property type="nucleotide sequence ID" value="NZ_JARRAG010000002.1"/>
</dbReference>
<evidence type="ECO:0000313" key="4">
    <source>
        <dbReference type="Proteomes" id="UP001216907"/>
    </source>
</evidence>
<feature type="transmembrane region" description="Helical" evidence="1">
    <location>
        <begin position="148"/>
        <end position="173"/>
    </location>
</feature>
<dbReference type="InterPro" id="IPR000253">
    <property type="entry name" value="FHA_dom"/>
</dbReference>
<evidence type="ECO:0000313" key="3">
    <source>
        <dbReference type="EMBL" id="MDG3005561.1"/>
    </source>
</evidence>
<dbReference type="PROSITE" id="PS50006">
    <property type="entry name" value="FHA_DOMAIN"/>
    <property type="match status" value="1"/>
</dbReference>
<dbReference type="Pfam" id="PF16697">
    <property type="entry name" value="Yop-YscD_cpl"/>
    <property type="match status" value="1"/>
</dbReference>
<reference evidence="3 4" key="1">
    <citation type="submission" date="2023-03" db="EMBL/GenBank/DDBJ databases">
        <title>Paludisphaera mucosa sp. nov. a novel planctomycete from northern fen.</title>
        <authorList>
            <person name="Ivanova A."/>
        </authorList>
    </citation>
    <scope>NUCLEOTIDE SEQUENCE [LARGE SCALE GENOMIC DNA]</scope>
    <source>
        <strain evidence="3 4">Pla2</strain>
    </source>
</reference>
<protein>
    <submittedName>
        <fullName evidence="3">FHA domain-containing protein</fullName>
    </submittedName>
</protein>
<keyword evidence="1" id="KW-0812">Transmembrane</keyword>
<keyword evidence="1" id="KW-0472">Membrane</keyword>
<feature type="domain" description="FHA" evidence="2">
    <location>
        <begin position="210"/>
        <end position="277"/>
    </location>
</feature>
<gene>
    <name evidence="3" type="ORF">PZE19_17375</name>
</gene>
<feature type="transmembrane region" description="Helical" evidence="1">
    <location>
        <begin position="179"/>
        <end position="199"/>
    </location>
</feature>
<dbReference type="InterPro" id="IPR032030">
    <property type="entry name" value="YscD_cytoplasmic_dom"/>
</dbReference>
<dbReference type="SUPFAM" id="SSF49879">
    <property type="entry name" value="SMAD/FHA domain"/>
    <property type="match status" value="1"/>
</dbReference>
<keyword evidence="4" id="KW-1185">Reference proteome</keyword>
<evidence type="ECO:0000259" key="2">
    <source>
        <dbReference type="PROSITE" id="PS50006"/>
    </source>
</evidence>
<dbReference type="CDD" id="cd00060">
    <property type="entry name" value="FHA"/>
    <property type="match status" value="1"/>
</dbReference>
<feature type="transmembrane region" description="Helical" evidence="1">
    <location>
        <begin position="27"/>
        <end position="46"/>
    </location>
</feature>
<accession>A0ABT6FDI7</accession>
<proteinExistence type="predicted"/>
<dbReference type="InterPro" id="IPR008984">
    <property type="entry name" value="SMAD_FHA_dom_sf"/>
</dbReference>
<feature type="transmembrane region" description="Helical" evidence="1">
    <location>
        <begin position="120"/>
        <end position="141"/>
    </location>
</feature>
<sequence length="301" mass="31821">MTTAATDPHVMARAIQPGRFRASVRQAYDLALAGALGGLFGLYLYVETVEARSVYVRDAWAGAIIGGSIGFFLNAWGPLRDGSWRRMARAAAWATPASALGGAIGLVLGEFVIGAFQGGLIGRAASWAVLGLGIGLGQGIADRSFQRLTFGLIGGGLGGFVGGLCFEVLRIVLKNRYDLSQALGIVILGGGLGLFLALVEQALRRAWVQVASGRQEGRIYLLARPVCRLGLDERADVGVFGDPAVERAHAEIVRSGDGYVLRNLSRSGATRVNGVASPGERRLGDGDRIQLGQTSLIFRRR</sequence>
<comment type="caution">
    <text evidence="3">The sequence shown here is derived from an EMBL/GenBank/DDBJ whole genome shotgun (WGS) entry which is preliminary data.</text>
</comment>
<organism evidence="3 4">
    <name type="scientific">Paludisphaera mucosa</name>
    <dbReference type="NCBI Taxonomy" id="3030827"/>
    <lineage>
        <taxon>Bacteria</taxon>
        <taxon>Pseudomonadati</taxon>
        <taxon>Planctomycetota</taxon>
        <taxon>Planctomycetia</taxon>
        <taxon>Isosphaerales</taxon>
        <taxon>Isosphaeraceae</taxon>
        <taxon>Paludisphaera</taxon>
    </lineage>
</organism>
<name>A0ABT6FDI7_9BACT</name>
<evidence type="ECO:0000256" key="1">
    <source>
        <dbReference type="SAM" id="Phobius"/>
    </source>
</evidence>
<dbReference type="EMBL" id="JARRAG010000002">
    <property type="protein sequence ID" value="MDG3005561.1"/>
    <property type="molecule type" value="Genomic_DNA"/>
</dbReference>